<dbReference type="InterPro" id="IPR011251">
    <property type="entry name" value="Luciferase-like_dom"/>
</dbReference>
<evidence type="ECO:0000313" key="7">
    <source>
        <dbReference type="Proteomes" id="UP000515728"/>
    </source>
</evidence>
<dbReference type="SUPFAM" id="SSF51679">
    <property type="entry name" value="Bacterial luciferase-like"/>
    <property type="match status" value="1"/>
</dbReference>
<evidence type="ECO:0000256" key="3">
    <source>
        <dbReference type="ARBA" id="ARBA00023002"/>
    </source>
</evidence>
<evidence type="ECO:0000256" key="1">
    <source>
        <dbReference type="ARBA" id="ARBA00010426"/>
    </source>
</evidence>
<dbReference type="Proteomes" id="UP000515728">
    <property type="component" value="Chromosome"/>
</dbReference>
<dbReference type="GO" id="GO:0005829">
    <property type="term" value="C:cytosol"/>
    <property type="evidence" value="ECO:0007669"/>
    <property type="project" value="TreeGrafter"/>
</dbReference>
<dbReference type="EMBL" id="CP060131">
    <property type="protein sequence ID" value="QNG50772.1"/>
    <property type="molecule type" value="Genomic_DNA"/>
</dbReference>
<evidence type="ECO:0000256" key="2">
    <source>
        <dbReference type="ARBA" id="ARBA00022630"/>
    </source>
</evidence>
<evidence type="ECO:0000259" key="5">
    <source>
        <dbReference type="Pfam" id="PF00296"/>
    </source>
</evidence>
<protein>
    <submittedName>
        <fullName evidence="6">LLM class flavin-dependent oxidoreductase</fullName>
    </submittedName>
</protein>
<dbReference type="Gene3D" id="3.20.20.30">
    <property type="entry name" value="Luciferase-like domain"/>
    <property type="match status" value="1"/>
</dbReference>
<dbReference type="PANTHER" id="PTHR30137">
    <property type="entry name" value="LUCIFERASE-LIKE MONOOXYGENASE"/>
    <property type="match status" value="1"/>
</dbReference>
<comment type="similarity">
    <text evidence="1">Belongs to the bacterial luciferase oxidoreductase family.</text>
</comment>
<dbReference type="GO" id="GO:0016705">
    <property type="term" value="F:oxidoreductase activity, acting on paired donors, with incorporation or reduction of molecular oxygen"/>
    <property type="evidence" value="ECO:0007669"/>
    <property type="project" value="InterPro"/>
</dbReference>
<reference evidence="6 7" key="1">
    <citation type="submission" date="2020-08" db="EMBL/GenBank/DDBJ databases">
        <authorList>
            <person name="Mo P."/>
        </authorList>
    </citation>
    <scope>NUCLEOTIDE SEQUENCE [LARGE SCALE GENOMIC DNA]</scope>
    <source>
        <strain evidence="6 7">CGMCC 4.1532</strain>
    </source>
</reference>
<dbReference type="KEGG" id="ppel:H6H00_21510"/>
<feature type="domain" description="Luciferase-like" evidence="5">
    <location>
        <begin position="4"/>
        <end position="310"/>
    </location>
</feature>
<keyword evidence="7" id="KW-1185">Reference proteome</keyword>
<gene>
    <name evidence="6" type="ORF">H6H00_21510</name>
</gene>
<accession>A0A7G7MDB1</accession>
<dbReference type="InterPro" id="IPR050766">
    <property type="entry name" value="Bact_Lucif_Oxidored"/>
</dbReference>
<organism evidence="6 7">
    <name type="scientific">Pseudonocardia petroleophila</name>
    <dbReference type="NCBI Taxonomy" id="37331"/>
    <lineage>
        <taxon>Bacteria</taxon>
        <taxon>Bacillati</taxon>
        <taxon>Actinomycetota</taxon>
        <taxon>Actinomycetes</taxon>
        <taxon>Pseudonocardiales</taxon>
        <taxon>Pseudonocardiaceae</taxon>
        <taxon>Pseudonocardia</taxon>
    </lineage>
</organism>
<evidence type="ECO:0000256" key="4">
    <source>
        <dbReference type="ARBA" id="ARBA00023033"/>
    </source>
</evidence>
<sequence length="396" mass="43889">MARMRFGIFLPPHHVPVGQNPTYSLQRDVELVQLLDRMGFDEAWFGEHHSCGVEPIGDPLMFIAHVAQVTKHIKLGAGVLSLPYHNPFLVADRLILLDHLTRGRAMMGVGPGALATDAIMLGLDPAEARKALETDVDVLMHLLRSDEPISIDTGRYKLVEARLQLDAYSDPHPEIATAAIVSPSGPRLVGKHGLGMISIGATMSQEGFDALGMHWSVVEERAKEFGQDVSRDGWRLVGPMHIADTKDQAIRDVAHGIDAWFDYLQHTAAAPQLGVLGENTRERIDFVIESGMGIIGTPADAIQQIERLEEQSQGGFGAYLMFAHNWAPWEETQHHYHLFANEVMPVFKRTTKRLLANEAWTRSVRDPLAAKQWEAINAFTAQHKAEQEARNAGSMT</sequence>
<dbReference type="PANTHER" id="PTHR30137:SF16">
    <property type="entry name" value="BLL0895 PROTEIN"/>
    <property type="match status" value="1"/>
</dbReference>
<proteinExistence type="inferred from homology"/>
<dbReference type="Pfam" id="PF00296">
    <property type="entry name" value="Bac_luciferase"/>
    <property type="match status" value="1"/>
</dbReference>
<keyword evidence="2" id="KW-0285">Flavoprotein</keyword>
<keyword evidence="4" id="KW-0503">Monooxygenase</keyword>
<dbReference type="InterPro" id="IPR036661">
    <property type="entry name" value="Luciferase-like_sf"/>
</dbReference>
<keyword evidence="3" id="KW-0560">Oxidoreductase</keyword>
<evidence type="ECO:0000313" key="6">
    <source>
        <dbReference type="EMBL" id="QNG50772.1"/>
    </source>
</evidence>
<name>A0A7G7MDB1_9PSEU</name>
<dbReference type="GO" id="GO:0004497">
    <property type="term" value="F:monooxygenase activity"/>
    <property type="evidence" value="ECO:0007669"/>
    <property type="project" value="UniProtKB-KW"/>
</dbReference>
<dbReference type="AlphaFoldDB" id="A0A7G7MDB1"/>